<dbReference type="InParanoid" id="E2B353"/>
<organism evidence="2">
    <name type="scientific">Harpegnathos saltator</name>
    <name type="common">Jerdon's jumping ant</name>
    <dbReference type="NCBI Taxonomy" id="610380"/>
    <lineage>
        <taxon>Eukaryota</taxon>
        <taxon>Metazoa</taxon>
        <taxon>Ecdysozoa</taxon>
        <taxon>Arthropoda</taxon>
        <taxon>Hexapoda</taxon>
        <taxon>Insecta</taxon>
        <taxon>Pterygota</taxon>
        <taxon>Neoptera</taxon>
        <taxon>Endopterygota</taxon>
        <taxon>Hymenoptera</taxon>
        <taxon>Apocrita</taxon>
        <taxon>Aculeata</taxon>
        <taxon>Formicoidea</taxon>
        <taxon>Formicidae</taxon>
        <taxon>Ponerinae</taxon>
        <taxon>Ponerini</taxon>
        <taxon>Harpegnathos</taxon>
    </lineage>
</organism>
<reference evidence="1 2" key="1">
    <citation type="journal article" date="2010" name="Science">
        <title>Genomic comparison of the ants Camponotus floridanus and Harpegnathos saltator.</title>
        <authorList>
            <person name="Bonasio R."/>
            <person name="Zhang G."/>
            <person name="Ye C."/>
            <person name="Mutti N.S."/>
            <person name="Fang X."/>
            <person name="Qin N."/>
            <person name="Donahue G."/>
            <person name="Yang P."/>
            <person name="Li Q."/>
            <person name="Li C."/>
            <person name="Zhang P."/>
            <person name="Huang Z."/>
            <person name="Berger S.L."/>
            <person name="Reinberg D."/>
            <person name="Wang J."/>
            <person name="Liebig J."/>
        </authorList>
    </citation>
    <scope>NUCLEOTIDE SEQUENCE [LARGE SCALE GENOMIC DNA]</scope>
    <source>
        <strain evidence="1 2">R22 G/1</strain>
    </source>
</reference>
<protein>
    <submittedName>
        <fullName evidence="1">Uncharacterized protein</fullName>
    </submittedName>
</protein>
<proteinExistence type="predicted"/>
<accession>E2B353</accession>
<dbReference type="EMBL" id="GL445295">
    <property type="protein sequence ID" value="EFN89878.1"/>
    <property type="molecule type" value="Genomic_DNA"/>
</dbReference>
<dbReference type="AlphaFoldDB" id="E2B353"/>
<sequence>MEQIEIEEKRERNLKELKKIRGELFMNIRTALQSMNMMLFCIRQPGKGTKKTGKDVGKDILKEFDDKEDADVLVLLAKITRKISILFNMTNFDLEQEKENKARNLYQIYVSNYNSDLIFKNSEEEQIGLLVEHKMVDTTVPTRADIKFCSKQIIETRLKQE</sequence>
<evidence type="ECO:0000313" key="2">
    <source>
        <dbReference type="Proteomes" id="UP000008237"/>
    </source>
</evidence>
<name>E2B353_HARSA</name>
<gene>
    <name evidence="1" type="ORF">EAI_00749</name>
</gene>
<evidence type="ECO:0000313" key="1">
    <source>
        <dbReference type="EMBL" id="EFN89878.1"/>
    </source>
</evidence>
<keyword evidence="2" id="KW-1185">Reference proteome</keyword>
<dbReference type="Proteomes" id="UP000008237">
    <property type="component" value="Unassembled WGS sequence"/>
</dbReference>